<evidence type="ECO:0000313" key="1">
    <source>
        <dbReference type="EMBL" id="USF22999.1"/>
    </source>
</evidence>
<name>V2PX30_9BACT</name>
<organism evidence="1 2">
    <name type="scientific">Mucispirillum schaedleri ASF457</name>
    <dbReference type="NCBI Taxonomy" id="1379858"/>
    <lineage>
        <taxon>Bacteria</taxon>
        <taxon>Pseudomonadati</taxon>
        <taxon>Deferribacterota</taxon>
        <taxon>Deferribacteres</taxon>
        <taxon>Deferribacterales</taxon>
        <taxon>Mucispirillaceae</taxon>
        <taxon>Mucispirillum</taxon>
    </lineage>
</organism>
<keyword evidence="2" id="KW-1185">Reference proteome</keyword>
<dbReference type="OrthoDB" id="1406605at2"/>
<dbReference type="KEGG" id="msch:N508_000052"/>
<dbReference type="Proteomes" id="UP000017429">
    <property type="component" value="Chromosome"/>
</dbReference>
<dbReference type="AlphaFoldDB" id="V2PX30"/>
<protein>
    <submittedName>
        <fullName evidence="1">Uncharacterized protein</fullName>
    </submittedName>
</protein>
<proteinExistence type="predicted"/>
<reference evidence="1" key="3">
    <citation type="submission" date="2022-06" db="EMBL/GenBank/DDBJ databases">
        <title>Resources to Facilitate Use of the Altered Schaedler Flora (ASF) Mouse Model to Study Microbiome Function.</title>
        <authorList>
            <person name="Proctor A."/>
            <person name="Parvinroo S."/>
            <person name="Richie T."/>
            <person name="Jia X."/>
            <person name="Lee S.T.M."/>
            <person name="Karp P.D."/>
            <person name="Paley S."/>
            <person name="Kostic A.D."/>
            <person name="Pierre J.F."/>
            <person name="Wannemuehler M.J."/>
            <person name="Phillips G.J."/>
        </authorList>
    </citation>
    <scope>NUCLEOTIDE SEQUENCE</scope>
    <source>
        <strain evidence="1">ASF457</strain>
    </source>
</reference>
<evidence type="ECO:0000313" key="2">
    <source>
        <dbReference type="Proteomes" id="UP000017429"/>
    </source>
</evidence>
<accession>V2PX30</accession>
<dbReference type="EMBL" id="CP097562">
    <property type="protein sequence ID" value="USF22999.1"/>
    <property type="molecule type" value="Genomic_DNA"/>
</dbReference>
<gene>
    <name evidence="1" type="ORF">N508_000052</name>
</gene>
<dbReference type="eggNOG" id="ENOG5033GDI">
    <property type="taxonomic scope" value="Bacteria"/>
</dbReference>
<dbReference type="SUPFAM" id="SSF58104">
    <property type="entry name" value="Methyl-accepting chemotaxis protein (MCP) signaling domain"/>
    <property type="match status" value="1"/>
</dbReference>
<reference evidence="1" key="1">
    <citation type="journal article" date="2014" name="Genome Announc.">
        <title>Draft genome sequences of the altered schaedler flora, a defined bacterial community from gnotobiotic mice.</title>
        <authorList>
            <person name="Wannemuehler M.J."/>
            <person name="Overstreet A.M."/>
            <person name="Ward D.V."/>
            <person name="Phillips G.J."/>
        </authorList>
    </citation>
    <scope>NUCLEOTIDE SEQUENCE</scope>
    <source>
        <strain evidence="1">ASF457</strain>
    </source>
</reference>
<sequence length="475" mass="54943">MDEKELEQLQLQVDKLTNEYEKLNTLTDETYKNKILNYTSELESIYNDVQEQIQKIKDENITLNENIQNTNKLLKQSQNIIDEINNKDKLVNGHYQNIEEKKQQIDKLQSEFINNINTKQQDIKKYIDDFNNTIDELNNAIDESQKQKDNITSQLEISTELLNEANTLSTKIKPLHQESVTLKNEISDLYDEIYGYEYKDKQGQLQKEEGLQKKLEITYDKLENQAKLLSTKIDDIINDTNNSIKNYLDGQSDKYKSLYADIQNLLPSALTAGLASAYSEKRESEEKILAKSNKSFSITICFLSLCSFIPIIIGYIIFKDGKIMYEIIGYMPKLVSLIIPLYIPLLWAAINFNKQAKLSKRLIEEYTHKEVISKTFEGLSKQVEQIDSDNVRELNLKLLYNIINMTSDNPGQLIKGFDQSDHPLIEVLNNIMKSEKSLDNLSNIPGIALIIEQLQKRLNKIKSKNKETIEDNIES</sequence>
<dbReference type="Gene3D" id="1.10.287.2610">
    <property type="match status" value="1"/>
</dbReference>
<dbReference type="RefSeq" id="WP_023276755.1">
    <property type="nucleotide sequence ID" value="NZ_CP097562.1"/>
</dbReference>
<reference evidence="1" key="2">
    <citation type="submission" date="2022-05" db="EMBL/GenBank/DDBJ databases">
        <authorList>
            <person name="Proctor A.L."/>
            <person name="Phillips G.J."/>
            <person name="Wannemuehler M.J."/>
        </authorList>
    </citation>
    <scope>NUCLEOTIDE SEQUENCE</scope>
    <source>
        <strain evidence="1">ASF457</strain>
    </source>
</reference>